<dbReference type="Proteomes" id="UP000183687">
    <property type="component" value="Unassembled WGS sequence"/>
</dbReference>
<evidence type="ECO:0000259" key="1">
    <source>
        <dbReference type="PROSITE" id="PS50042"/>
    </source>
</evidence>
<accession>A0AB38A8C2</accession>
<organism evidence="2 3">
    <name type="scientific">Atopobium minutum</name>
    <dbReference type="NCBI Taxonomy" id="1381"/>
    <lineage>
        <taxon>Bacteria</taxon>
        <taxon>Bacillati</taxon>
        <taxon>Actinomycetota</taxon>
        <taxon>Coriobacteriia</taxon>
        <taxon>Coriobacteriales</taxon>
        <taxon>Atopobiaceae</taxon>
        <taxon>Atopobium</taxon>
    </lineage>
</organism>
<feature type="domain" description="Cyclic nucleotide-binding" evidence="1">
    <location>
        <begin position="32"/>
        <end position="96"/>
    </location>
</feature>
<comment type="caution">
    <text evidence="2">The sequence shown here is derived from an EMBL/GenBank/DDBJ whole genome shotgun (WGS) entry which is preliminary data.</text>
</comment>
<proteinExistence type="predicted"/>
<protein>
    <submittedName>
        <fullName evidence="2">cAMP-binding domain of CRP or a regulatory subunit of cAMP-dependent protein kinases</fullName>
    </submittedName>
</protein>
<dbReference type="EMBL" id="FNSH01000001">
    <property type="protein sequence ID" value="SEB90553.1"/>
    <property type="molecule type" value="Genomic_DNA"/>
</dbReference>
<dbReference type="InterPro" id="IPR014710">
    <property type="entry name" value="RmlC-like_jellyroll"/>
</dbReference>
<dbReference type="RefSeq" id="WP_002564075.1">
    <property type="nucleotide sequence ID" value="NZ_CALJSN010000009.1"/>
</dbReference>
<gene>
    <name evidence="2" type="ORF">SAMN04489746_1258</name>
</gene>
<dbReference type="InterPro" id="IPR018490">
    <property type="entry name" value="cNMP-bd_dom_sf"/>
</dbReference>
<dbReference type="Gene3D" id="2.60.120.10">
    <property type="entry name" value="Jelly Rolls"/>
    <property type="match status" value="1"/>
</dbReference>
<sequence>MKTRRLVQAHQMVLAEYGLSAIDTSNCCCALYTSGETIINQGDRFTSFWLVIQGRAKAFRLGKNGKTLIVSRYISSGVIGDIELMSNLPQAKTTVSAITQLECIQLPYSLCRKELTHNIVFSNKLGRGLALKLANSADAYVSSALYTGKQRLCAYILKNANAEFFSDALTEISASIGMSYRHMFRLLEELCDQNILCREGRGFSIRNVSALEHIVYDG</sequence>
<dbReference type="PROSITE" id="PS50042">
    <property type="entry name" value="CNMP_BINDING_3"/>
    <property type="match status" value="1"/>
</dbReference>
<dbReference type="Pfam" id="PF00027">
    <property type="entry name" value="cNMP_binding"/>
    <property type="match status" value="1"/>
</dbReference>
<dbReference type="SUPFAM" id="SSF46785">
    <property type="entry name" value="Winged helix' DNA-binding domain"/>
    <property type="match status" value="1"/>
</dbReference>
<dbReference type="AlphaFoldDB" id="A0AB38A8C2"/>
<name>A0AB38A8C2_9ACTN</name>
<dbReference type="SUPFAM" id="SSF51206">
    <property type="entry name" value="cAMP-binding domain-like"/>
    <property type="match status" value="1"/>
</dbReference>
<dbReference type="CDD" id="cd00038">
    <property type="entry name" value="CAP_ED"/>
    <property type="match status" value="1"/>
</dbReference>
<reference evidence="2 3" key="1">
    <citation type="submission" date="2016-10" db="EMBL/GenBank/DDBJ databases">
        <authorList>
            <person name="Varghese N."/>
            <person name="Submissions S."/>
        </authorList>
    </citation>
    <scope>NUCLEOTIDE SEQUENCE [LARGE SCALE GENOMIC DNA]</scope>
    <source>
        <strain evidence="2 3">DSM 20586</strain>
    </source>
</reference>
<dbReference type="InterPro" id="IPR036390">
    <property type="entry name" value="WH_DNA-bd_sf"/>
</dbReference>
<dbReference type="InterPro" id="IPR000595">
    <property type="entry name" value="cNMP-bd_dom"/>
</dbReference>
<evidence type="ECO:0000313" key="3">
    <source>
        <dbReference type="Proteomes" id="UP000183687"/>
    </source>
</evidence>
<evidence type="ECO:0000313" key="2">
    <source>
        <dbReference type="EMBL" id="SEB90553.1"/>
    </source>
</evidence>